<dbReference type="NCBIfam" id="NF007214">
    <property type="entry name" value="PRK09636.1"/>
    <property type="match status" value="1"/>
</dbReference>
<dbReference type="InterPro" id="IPR014284">
    <property type="entry name" value="RNA_pol_sigma-70_dom"/>
</dbReference>
<dbReference type="InterPro" id="IPR013324">
    <property type="entry name" value="RNA_pol_sigma_r3/r4-like"/>
</dbReference>
<dbReference type="SUPFAM" id="SSF88946">
    <property type="entry name" value="Sigma2 domain of RNA polymerase sigma factors"/>
    <property type="match status" value="1"/>
</dbReference>
<dbReference type="Proteomes" id="UP000734511">
    <property type="component" value="Unassembled WGS sequence"/>
</dbReference>
<dbReference type="RefSeq" id="WP_167983428.1">
    <property type="nucleotide sequence ID" value="NZ_JAATEJ010000009.1"/>
</dbReference>
<proteinExistence type="inferred from homology"/>
<dbReference type="Gene3D" id="3.10.450.50">
    <property type="match status" value="1"/>
</dbReference>
<keyword evidence="5" id="KW-0804">Transcription</keyword>
<protein>
    <submittedName>
        <fullName evidence="8">RNA polymerase sigma-70 factor</fullName>
    </submittedName>
</protein>
<dbReference type="InterPro" id="IPR036388">
    <property type="entry name" value="WH-like_DNA-bd_sf"/>
</dbReference>
<sequence>MSERMATPDGGPATEVFLAHRNLLFTVAYEMLGSAADAEDALQETWLRWSAVDLATVRDPRAYLVRATTRQALLRLRTLARRRETYVGPWLPEPLLTTPDVAEDVEFAESVSTAMLLVLETLAPTERAVFVLREVFAVDYAEIAAAVGKSPAAVRQIAHRARAHVAARRPRGSAAVTARESRRALAAFRRAVETGDLRALLDMLAPDVVLVGDGGGAVTAATEPVVGAPAVARTLSAGLPGLGARATLETVEANGRPALVVRIAGEIDDVVTVRIDDGLITALYVVRNPRKLTRLTRPTPVTRS</sequence>
<dbReference type="InterPro" id="IPR052704">
    <property type="entry name" value="ECF_Sigma-70_Domain"/>
</dbReference>
<dbReference type="PANTHER" id="PTHR30173:SF36">
    <property type="entry name" value="ECF RNA POLYMERASE SIGMA FACTOR SIGJ"/>
    <property type="match status" value="1"/>
</dbReference>
<dbReference type="Pfam" id="PF04542">
    <property type="entry name" value="Sigma70_r2"/>
    <property type="match status" value="1"/>
</dbReference>
<dbReference type="Gene3D" id="1.10.10.10">
    <property type="entry name" value="Winged helix-like DNA-binding domain superfamily/Winged helix DNA-binding domain"/>
    <property type="match status" value="1"/>
</dbReference>
<comment type="caution">
    <text evidence="8">The sequence shown here is derived from an EMBL/GenBank/DDBJ whole genome shotgun (WGS) entry which is preliminary data.</text>
</comment>
<organism evidence="8 9">
    <name type="scientific">Actinacidiphila epipremni</name>
    <dbReference type="NCBI Taxonomy" id="2053013"/>
    <lineage>
        <taxon>Bacteria</taxon>
        <taxon>Bacillati</taxon>
        <taxon>Actinomycetota</taxon>
        <taxon>Actinomycetes</taxon>
        <taxon>Kitasatosporales</taxon>
        <taxon>Streptomycetaceae</taxon>
        <taxon>Actinacidiphila</taxon>
    </lineage>
</organism>
<dbReference type="SUPFAM" id="SSF54427">
    <property type="entry name" value="NTF2-like"/>
    <property type="match status" value="1"/>
</dbReference>
<comment type="subunit">
    <text evidence="2">Interacts transiently with the RNA polymerase catalytic core formed by RpoA, RpoB, RpoC and RpoZ (2 alpha, 1 beta, 1 beta' and 1 omega subunit) to form the RNA polymerase holoenzyme that can initiate transcription.</text>
</comment>
<feature type="domain" description="RNA polymerase sigma factor 70 region 4 type 2" evidence="7">
    <location>
        <begin position="115"/>
        <end position="164"/>
    </location>
</feature>
<keyword evidence="9" id="KW-1185">Reference proteome</keyword>
<reference evidence="8 9" key="1">
    <citation type="submission" date="2020-03" db="EMBL/GenBank/DDBJ databases">
        <title>WGS of actinomycetes isolated from Thailand.</title>
        <authorList>
            <person name="Thawai C."/>
        </authorList>
    </citation>
    <scope>NUCLEOTIDE SEQUENCE [LARGE SCALE GENOMIC DNA]</scope>
    <source>
        <strain evidence="8 9">PRB2-1</strain>
    </source>
</reference>
<evidence type="ECO:0000313" key="8">
    <source>
        <dbReference type="EMBL" id="NJP44569.1"/>
    </source>
</evidence>
<dbReference type="SUPFAM" id="SSF88659">
    <property type="entry name" value="Sigma3 and sigma4 domains of RNA polymerase sigma factors"/>
    <property type="match status" value="1"/>
</dbReference>
<dbReference type="EMBL" id="JAATEJ010000009">
    <property type="protein sequence ID" value="NJP44569.1"/>
    <property type="molecule type" value="Genomic_DNA"/>
</dbReference>
<dbReference type="Pfam" id="PF08281">
    <property type="entry name" value="Sigma70_r4_2"/>
    <property type="match status" value="1"/>
</dbReference>
<feature type="domain" description="RNA polymerase sigma-70 region 2" evidence="6">
    <location>
        <begin position="17"/>
        <end position="81"/>
    </location>
</feature>
<gene>
    <name evidence="8" type="ORF">HCN08_14370</name>
</gene>
<dbReference type="PANTHER" id="PTHR30173">
    <property type="entry name" value="SIGMA 19 FACTOR"/>
    <property type="match status" value="1"/>
</dbReference>
<dbReference type="InterPro" id="IPR013249">
    <property type="entry name" value="RNA_pol_sigma70_r4_t2"/>
</dbReference>
<comment type="similarity">
    <text evidence="1">Belongs to the sigma-70 factor family. ECF subfamily.</text>
</comment>
<evidence type="ECO:0000259" key="6">
    <source>
        <dbReference type="Pfam" id="PF04542"/>
    </source>
</evidence>
<evidence type="ECO:0000256" key="1">
    <source>
        <dbReference type="ARBA" id="ARBA00010641"/>
    </source>
</evidence>
<dbReference type="InterPro" id="IPR032710">
    <property type="entry name" value="NTF2-like_dom_sf"/>
</dbReference>
<keyword evidence="3" id="KW-0805">Transcription regulation</keyword>
<evidence type="ECO:0000256" key="4">
    <source>
        <dbReference type="ARBA" id="ARBA00023082"/>
    </source>
</evidence>
<dbReference type="NCBIfam" id="TIGR02957">
    <property type="entry name" value="SigX4"/>
    <property type="match status" value="1"/>
</dbReference>
<dbReference type="InterPro" id="IPR007627">
    <property type="entry name" value="RNA_pol_sigma70_r2"/>
</dbReference>
<dbReference type="NCBIfam" id="TIGR02937">
    <property type="entry name" value="sigma70-ECF"/>
    <property type="match status" value="1"/>
</dbReference>
<keyword evidence="4" id="KW-0731">Sigma factor</keyword>
<dbReference type="InterPro" id="IPR014303">
    <property type="entry name" value="RNA_pol_sigma-70_ECF"/>
</dbReference>
<evidence type="ECO:0000256" key="2">
    <source>
        <dbReference type="ARBA" id="ARBA00011344"/>
    </source>
</evidence>
<dbReference type="InterPro" id="IPR013325">
    <property type="entry name" value="RNA_pol_sigma_r2"/>
</dbReference>
<evidence type="ECO:0000259" key="7">
    <source>
        <dbReference type="Pfam" id="PF08281"/>
    </source>
</evidence>
<evidence type="ECO:0000313" key="9">
    <source>
        <dbReference type="Proteomes" id="UP000734511"/>
    </source>
</evidence>
<accession>A0ABX0ZL45</accession>
<name>A0ABX0ZL45_9ACTN</name>
<dbReference type="Gene3D" id="1.10.1740.10">
    <property type="match status" value="1"/>
</dbReference>
<evidence type="ECO:0000256" key="3">
    <source>
        <dbReference type="ARBA" id="ARBA00023015"/>
    </source>
</evidence>
<evidence type="ECO:0000256" key="5">
    <source>
        <dbReference type="ARBA" id="ARBA00023163"/>
    </source>
</evidence>